<reference evidence="1 2" key="1">
    <citation type="journal article" date="2021" name="bioRxiv">
        <title>The Gossypium anomalum genome as a resource for cotton improvement and evolutionary analysis of hybrid incompatibility.</title>
        <authorList>
            <person name="Grover C.E."/>
            <person name="Yuan D."/>
            <person name="Arick M.A."/>
            <person name="Miller E.R."/>
            <person name="Hu G."/>
            <person name="Peterson D.G."/>
            <person name="Wendel J.F."/>
            <person name="Udall J.A."/>
        </authorList>
    </citation>
    <scope>NUCLEOTIDE SEQUENCE [LARGE SCALE GENOMIC DNA]</scope>
    <source>
        <strain evidence="1">JFW-Udall</strain>
        <tissue evidence="1">Leaf</tissue>
    </source>
</reference>
<evidence type="ECO:0000313" key="1">
    <source>
        <dbReference type="EMBL" id="KAG8497264.1"/>
    </source>
</evidence>
<name>A0A8J5Z040_9ROSI</name>
<dbReference type="Proteomes" id="UP000701853">
    <property type="component" value="Chromosome 4"/>
</dbReference>
<gene>
    <name evidence="1" type="ORF">CXB51_008489</name>
</gene>
<keyword evidence="2" id="KW-1185">Reference proteome</keyword>
<accession>A0A8J5Z040</accession>
<protein>
    <submittedName>
        <fullName evidence="1">Uncharacterized protein</fullName>
    </submittedName>
</protein>
<organism evidence="1 2">
    <name type="scientific">Gossypium anomalum</name>
    <dbReference type="NCBI Taxonomy" id="47600"/>
    <lineage>
        <taxon>Eukaryota</taxon>
        <taxon>Viridiplantae</taxon>
        <taxon>Streptophyta</taxon>
        <taxon>Embryophyta</taxon>
        <taxon>Tracheophyta</taxon>
        <taxon>Spermatophyta</taxon>
        <taxon>Magnoliopsida</taxon>
        <taxon>eudicotyledons</taxon>
        <taxon>Gunneridae</taxon>
        <taxon>Pentapetalae</taxon>
        <taxon>rosids</taxon>
        <taxon>malvids</taxon>
        <taxon>Malvales</taxon>
        <taxon>Malvaceae</taxon>
        <taxon>Malvoideae</taxon>
        <taxon>Gossypium</taxon>
    </lineage>
</organism>
<comment type="caution">
    <text evidence="1">The sequence shown here is derived from an EMBL/GenBank/DDBJ whole genome shotgun (WGS) entry which is preliminary data.</text>
</comment>
<dbReference type="EMBL" id="JAHUZN010000004">
    <property type="protein sequence ID" value="KAG8497264.1"/>
    <property type="molecule type" value="Genomic_DNA"/>
</dbReference>
<proteinExistence type="predicted"/>
<dbReference type="AlphaFoldDB" id="A0A8J5Z040"/>
<sequence length="56" mass="6492">MDRSKSTSMEKLVGMEIGWRLGESYMTRLGIGLKGFKDLLKGGRLWLLSCERFYMD</sequence>
<evidence type="ECO:0000313" key="2">
    <source>
        <dbReference type="Proteomes" id="UP000701853"/>
    </source>
</evidence>